<evidence type="ECO:0000256" key="3">
    <source>
        <dbReference type="ARBA" id="ARBA00022692"/>
    </source>
</evidence>
<dbReference type="PANTHER" id="PTHR40277:SF1">
    <property type="entry name" value="BLL5419 PROTEIN"/>
    <property type="match status" value="1"/>
</dbReference>
<evidence type="ECO:0000256" key="4">
    <source>
        <dbReference type="ARBA" id="ARBA00022989"/>
    </source>
</evidence>
<dbReference type="InterPro" id="IPR022791">
    <property type="entry name" value="L-PG_synthase/AglD"/>
</dbReference>
<feature type="transmembrane region" description="Helical" evidence="6">
    <location>
        <begin position="161"/>
        <end position="180"/>
    </location>
</feature>
<dbReference type="EMBL" id="FMWG01000011">
    <property type="protein sequence ID" value="SCZ70839.1"/>
    <property type="molecule type" value="Genomic_DNA"/>
</dbReference>
<dbReference type="STRING" id="1156985.SAMN04488118_11122"/>
<dbReference type="PANTHER" id="PTHR40277">
    <property type="entry name" value="BLL5419 PROTEIN"/>
    <property type="match status" value="1"/>
</dbReference>
<feature type="transmembrane region" description="Helical" evidence="6">
    <location>
        <begin position="239"/>
        <end position="259"/>
    </location>
</feature>
<keyword evidence="3 6" id="KW-0812">Transmembrane</keyword>
<evidence type="ECO:0000256" key="1">
    <source>
        <dbReference type="ARBA" id="ARBA00004651"/>
    </source>
</evidence>
<keyword evidence="8" id="KW-1185">Reference proteome</keyword>
<keyword evidence="4 6" id="KW-1133">Transmembrane helix</keyword>
<keyword evidence="5 6" id="KW-0472">Membrane</keyword>
<keyword evidence="2" id="KW-1003">Cell membrane</keyword>
<comment type="subcellular location">
    <subcellularLocation>
        <location evidence="1">Cell membrane</location>
        <topology evidence="1">Multi-pass membrane protein</topology>
    </subcellularLocation>
</comment>
<name>A0A1G5RC14_9RHOB</name>
<evidence type="ECO:0000313" key="8">
    <source>
        <dbReference type="Proteomes" id="UP000198767"/>
    </source>
</evidence>
<feature type="transmembrane region" description="Helical" evidence="6">
    <location>
        <begin position="271"/>
        <end position="299"/>
    </location>
</feature>
<gene>
    <name evidence="7" type="ORF">SAMN04488118_11122</name>
</gene>
<proteinExistence type="predicted"/>
<dbReference type="AlphaFoldDB" id="A0A1G5RC14"/>
<dbReference type="GO" id="GO:0005886">
    <property type="term" value="C:plasma membrane"/>
    <property type="evidence" value="ECO:0007669"/>
    <property type="project" value="UniProtKB-SubCell"/>
</dbReference>
<dbReference type="Pfam" id="PF03706">
    <property type="entry name" value="LPG_synthase_TM"/>
    <property type="match status" value="1"/>
</dbReference>
<evidence type="ECO:0000256" key="5">
    <source>
        <dbReference type="ARBA" id="ARBA00023136"/>
    </source>
</evidence>
<dbReference type="Proteomes" id="UP000198767">
    <property type="component" value="Unassembled WGS sequence"/>
</dbReference>
<feature type="transmembrane region" description="Helical" evidence="6">
    <location>
        <begin position="133"/>
        <end position="155"/>
    </location>
</feature>
<reference evidence="7 8" key="1">
    <citation type="submission" date="2016-10" db="EMBL/GenBank/DDBJ databases">
        <authorList>
            <person name="de Groot N.N."/>
        </authorList>
    </citation>
    <scope>NUCLEOTIDE SEQUENCE [LARGE SCALE GENOMIC DNA]</scope>
    <source>
        <strain evidence="7 8">U95</strain>
    </source>
</reference>
<evidence type="ECO:0000256" key="2">
    <source>
        <dbReference type="ARBA" id="ARBA00022475"/>
    </source>
</evidence>
<sequence length="308" mass="31809">MNVMASVKGVFAAPWMKIAVAVAILALLWRNTDGVAISRAVAQADLGWLTFAVVLLIAQTLLSAVRWQVTAAALGQVFPYPYAVREYFLSQVINQAVPGAVVGDATRAVRAGHQTGLGLSGVAVALERLAGQIAMFFTLAIGFGLSLLIDTPLIWPSGTRALVGLIICAIFAGLMVWVALTYRYGAGQGRFASVVQSVRQAFGTQQVIRAQVALGGMITLCNIGAFAACVAAVGGVLPMLAVLILVPLVLFAMLVPLTISGWGLREGAAAAVLPIAGISVIEAIAASILFGVAILIAAIPGLFTIGKS</sequence>
<feature type="transmembrane region" description="Helical" evidence="6">
    <location>
        <begin position="48"/>
        <end position="65"/>
    </location>
</feature>
<organism evidence="7 8">
    <name type="scientific">Epibacterium ulvae</name>
    <dbReference type="NCBI Taxonomy" id="1156985"/>
    <lineage>
        <taxon>Bacteria</taxon>
        <taxon>Pseudomonadati</taxon>
        <taxon>Pseudomonadota</taxon>
        <taxon>Alphaproteobacteria</taxon>
        <taxon>Rhodobacterales</taxon>
        <taxon>Roseobacteraceae</taxon>
        <taxon>Epibacterium</taxon>
    </lineage>
</organism>
<evidence type="ECO:0000313" key="7">
    <source>
        <dbReference type="EMBL" id="SCZ70839.1"/>
    </source>
</evidence>
<accession>A0A1G5RC14</accession>
<protein>
    <submittedName>
        <fullName evidence="7">Uncharacterized membrane protein YbhN, UPF0104 family</fullName>
    </submittedName>
</protein>
<feature type="transmembrane region" description="Helical" evidence="6">
    <location>
        <begin position="212"/>
        <end position="233"/>
    </location>
</feature>
<evidence type="ECO:0000256" key="6">
    <source>
        <dbReference type="SAM" id="Phobius"/>
    </source>
</evidence>